<accession>A0A7Z1AV74</accession>
<organism evidence="2 3">
    <name type="scientific">Actinophytocola xinjiangensis</name>
    <dbReference type="NCBI Taxonomy" id="485602"/>
    <lineage>
        <taxon>Bacteria</taxon>
        <taxon>Bacillati</taxon>
        <taxon>Actinomycetota</taxon>
        <taxon>Actinomycetes</taxon>
        <taxon>Pseudonocardiales</taxon>
        <taxon>Pseudonocardiaceae</taxon>
    </lineage>
</organism>
<dbReference type="AlphaFoldDB" id="A0A7Z1AV74"/>
<evidence type="ECO:0000313" key="2">
    <source>
        <dbReference type="EMBL" id="OLF06959.1"/>
    </source>
</evidence>
<keyword evidence="1" id="KW-0732">Signal</keyword>
<sequence length="166" mass="17290">MVRRMMVALAMALAALSGTAPALAAAEPSAVFTFDAEPGAHPVDNRSDTWSTPGWEIRVWEHEAVVKVDAATWSGADFIRVELNGPAGAPLATGSYPGARNPGDPTSPGLRVISNGLGCADHYGEFTITHLERDSAGSLTALEATFTQRCGTPTAPTLQGIIQFAA</sequence>
<evidence type="ECO:0000256" key="1">
    <source>
        <dbReference type="SAM" id="SignalP"/>
    </source>
</evidence>
<comment type="caution">
    <text evidence="2">The sequence shown here is derived from an EMBL/GenBank/DDBJ whole genome shotgun (WGS) entry which is preliminary data.</text>
</comment>
<feature type="signal peptide" evidence="1">
    <location>
        <begin position="1"/>
        <end position="24"/>
    </location>
</feature>
<feature type="chain" id="PRO_5030884818" evidence="1">
    <location>
        <begin position="25"/>
        <end position="166"/>
    </location>
</feature>
<gene>
    <name evidence="2" type="ORF">BLA60_29290</name>
</gene>
<evidence type="ECO:0000313" key="3">
    <source>
        <dbReference type="Proteomes" id="UP000185696"/>
    </source>
</evidence>
<keyword evidence="3" id="KW-1185">Reference proteome</keyword>
<protein>
    <submittedName>
        <fullName evidence="2">Uncharacterized protein</fullName>
    </submittedName>
</protein>
<reference evidence="2 3" key="1">
    <citation type="submission" date="2016-12" db="EMBL/GenBank/DDBJ databases">
        <title>The draft genome sequence of Actinophytocola xinjiangensis.</title>
        <authorList>
            <person name="Wang W."/>
            <person name="Yuan L."/>
        </authorList>
    </citation>
    <scope>NUCLEOTIDE SEQUENCE [LARGE SCALE GENOMIC DNA]</scope>
    <source>
        <strain evidence="2 3">CGMCC 4.4663</strain>
    </source>
</reference>
<dbReference type="EMBL" id="MSIF01000018">
    <property type="protein sequence ID" value="OLF06959.1"/>
    <property type="molecule type" value="Genomic_DNA"/>
</dbReference>
<proteinExistence type="predicted"/>
<dbReference type="Proteomes" id="UP000185696">
    <property type="component" value="Unassembled WGS sequence"/>
</dbReference>
<name>A0A7Z1AV74_9PSEU</name>